<reference evidence="1 2" key="1">
    <citation type="submission" date="2018-12" db="EMBL/GenBank/DDBJ databases">
        <title>Croceicoccus ponticola sp. nov., a lipolytic bacterium isolated from seawater.</title>
        <authorList>
            <person name="Yoon J.-H."/>
        </authorList>
    </citation>
    <scope>NUCLEOTIDE SEQUENCE [LARGE SCALE GENOMIC DNA]</scope>
    <source>
        <strain evidence="1 2">GM-16</strain>
    </source>
</reference>
<comment type="caution">
    <text evidence="1">The sequence shown here is derived from an EMBL/GenBank/DDBJ whole genome shotgun (WGS) entry which is preliminary data.</text>
</comment>
<dbReference type="AlphaFoldDB" id="A0A437H0R5"/>
<evidence type="ECO:0000313" key="2">
    <source>
        <dbReference type="Proteomes" id="UP000283003"/>
    </source>
</evidence>
<keyword evidence="2" id="KW-1185">Reference proteome</keyword>
<accession>A0A437H0R5</accession>
<dbReference type="RefSeq" id="WP_127611434.1">
    <property type="nucleotide sequence ID" value="NZ_RXOL01000001.1"/>
</dbReference>
<protein>
    <submittedName>
        <fullName evidence="1">Uncharacterized protein</fullName>
    </submittedName>
</protein>
<dbReference type="Pfam" id="PF14412">
    <property type="entry name" value="AHH"/>
    <property type="match status" value="1"/>
</dbReference>
<evidence type="ECO:0000313" key="1">
    <source>
        <dbReference type="EMBL" id="RVQ69244.1"/>
    </source>
</evidence>
<name>A0A437H0R5_9SPHN</name>
<gene>
    <name evidence="1" type="ORF">EKN06_03330</name>
</gene>
<dbReference type="OrthoDB" id="7432612at2"/>
<sequence length="172" mass="19405">MQRAANICGFRRFSMANKRGSPDFKEGWQKHHLLPRQLFSRRCLDSMLTSIGSAGVWLDDFDGNGVLLPGNEAVAFEERLPLHRGPHRICNELVFERVGAVEMEWSRIRSRNELQAKDAAIGRIRLVQRGLARRLDGEGAAPIVLNRRDPIGHGVDYSNLDAMADMLWGATR</sequence>
<dbReference type="InterPro" id="IPR032871">
    <property type="entry name" value="AHH_dom_containing"/>
</dbReference>
<organism evidence="1 2">
    <name type="scientific">Croceicoccus ponticola</name>
    <dbReference type="NCBI Taxonomy" id="2217664"/>
    <lineage>
        <taxon>Bacteria</taxon>
        <taxon>Pseudomonadati</taxon>
        <taxon>Pseudomonadota</taxon>
        <taxon>Alphaproteobacteria</taxon>
        <taxon>Sphingomonadales</taxon>
        <taxon>Erythrobacteraceae</taxon>
        <taxon>Croceicoccus</taxon>
    </lineage>
</organism>
<dbReference type="EMBL" id="RXOL01000001">
    <property type="protein sequence ID" value="RVQ69244.1"/>
    <property type="molecule type" value="Genomic_DNA"/>
</dbReference>
<dbReference type="Proteomes" id="UP000283003">
    <property type="component" value="Unassembled WGS sequence"/>
</dbReference>
<proteinExistence type="predicted"/>